<evidence type="ECO:0000313" key="2">
    <source>
        <dbReference type="EMBL" id="XCG65238.1"/>
    </source>
</evidence>
<dbReference type="Pfam" id="PF17765">
    <property type="entry name" value="MLTR_LBD"/>
    <property type="match status" value="1"/>
</dbReference>
<dbReference type="EMBL" id="CP159218">
    <property type="protein sequence ID" value="XCG65238.1"/>
    <property type="molecule type" value="Genomic_DNA"/>
</dbReference>
<dbReference type="PANTHER" id="PTHR35010">
    <property type="entry name" value="BLL4672 PROTEIN-RELATED"/>
    <property type="match status" value="1"/>
</dbReference>
<name>A0AAU8DTD9_9ACTN</name>
<gene>
    <name evidence="2" type="ORF">ABLG96_08090</name>
</gene>
<dbReference type="AlphaFoldDB" id="A0AAU8DTD9"/>
<dbReference type="SUPFAM" id="SSF47413">
    <property type="entry name" value="lambda repressor-like DNA-binding domains"/>
    <property type="match status" value="1"/>
</dbReference>
<dbReference type="SMART" id="SM00530">
    <property type="entry name" value="HTH_XRE"/>
    <property type="match status" value="1"/>
</dbReference>
<dbReference type="InterPro" id="IPR041413">
    <property type="entry name" value="MLTR_LBD"/>
</dbReference>
<sequence length="261" mass="29213">MTQTMRDQPIGQLLRDWRVRRRLSQLELSVRVEVSTRHLSYIETGRSRPSPEMISRLTEQLDLPLRERNAALLAGGYAPAHDERDLDHPDLVRVADALRGVLDAHRPFPAVLLDRWWDIVDANDAVDVLTAGCDPALLQPPVNALRLSLHPAGLTRRMIDPGPWRAHLLEQLASRVESTGDPRLVQLQDEVLSWPGTRDLASPPAHQVVVPLRLRHGDHELSLFSLTSRVSTAEDVTVDELTVETFHPADARTAQVLTQGT</sequence>
<dbReference type="InterPro" id="IPR001387">
    <property type="entry name" value="Cro/C1-type_HTH"/>
</dbReference>
<reference evidence="2" key="1">
    <citation type="submission" date="2024-05" db="EMBL/GenBank/DDBJ databases">
        <authorList>
            <person name="Cai S.Y."/>
            <person name="Jin L.M."/>
            <person name="Li H.R."/>
        </authorList>
    </citation>
    <scope>NUCLEOTIDE SEQUENCE</scope>
    <source>
        <strain evidence="2">A5-74</strain>
    </source>
</reference>
<dbReference type="InterPro" id="IPR010982">
    <property type="entry name" value="Lambda_DNA-bd_dom_sf"/>
</dbReference>
<organism evidence="2">
    <name type="scientific">Nakamurella sp. A5-74</name>
    <dbReference type="NCBI Taxonomy" id="3158264"/>
    <lineage>
        <taxon>Bacteria</taxon>
        <taxon>Bacillati</taxon>
        <taxon>Actinomycetota</taxon>
        <taxon>Actinomycetes</taxon>
        <taxon>Nakamurellales</taxon>
        <taxon>Nakamurellaceae</taxon>
        <taxon>Nakamurella</taxon>
    </lineage>
</organism>
<protein>
    <submittedName>
        <fullName evidence="2">Helix-turn-helix transcriptional regulator</fullName>
    </submittedName>
</protein>
<feature type="domain" description="HTH cro/C1-type" evidence="1">
    <location>
        <begin position="14"/>
        <end position="68"/>
    </location>
</feature>
<dbReference type="CDD" id="cd00093">
    <property type="entry name" value="HTH_XRE"/>
    <property type="match status" value="1"/>
</dbReference>
<accession>A0AAU8DTD9</accession>
<dbReference type="Pfam" id="PF13560">
    <property type="entry name" value="HTH_31"/>
    <property type="match status" value="1"/>
</dbReference>
<dbReference type="RefSeq" id="WP_353650847.1">
    <property type="nucleotide sequence ID" value="NZ_CP159218.1"/>
</dbReference>
<proteinExistence type="predicted"/>
<dbReference type="Gene3D" id="1.10.260.40">
    <property type="entry name" value="lambda repressor-like DNA-binding domains"/>
    <property type="match status" value="1"/>
</dbReference>
<dbReference type="Gene3D" id="3.30.450.180">
    <property type="match status" value="1"/>
</dbReference>
<dbReference type="GO" id="GO:0003677">
    <property type="term" value="F:DNA binding"/>
    <property type="evidence" value="ECO:0007669"/>
    <property type="project" value="InterPro"/>
</dbReference>
<dbReference type="PANTHER" id="PTHR35010:SF4">
    <property type="entry name" value="BLL5781 PROTEIN"/>
    <property type="match status" value="1"/>
</dbReference>
<dbReference type="PROSITE" id="PS50943">
    <property type="entry name" value="HTH_CROC1"/>
    <property type="match status" value="1"/>
</dbReference>
<evidence type="ECO:0000259" key="1">
    <source>
        <dbReference type="PROSITE" id="PS50943"/>
    </source>
</evidence>